<feature type="region of interest" description="Disordered" evidence="2">
    <location>
        <begin position="551"/>
        <end position="644"/>
    </location>
</feature>
<dbReference type="EMBL" id="CAXAMN010022306">
    <property type="protein sequence ID" value="CAK9068208.1"/>
    <property type="molecule type" value="Genomic_DNA"/>
</dbReference>
<feature type="region of interest" description="Disordered" evidence="2">
    <location>
        <begin position="1324"/>
        <end position="1346"/>
    </location>
</feature>
<keyword evidence="1" id="KW-0175">Coiled coil</keyword>
<feature type="region of interest" description="Disordered" evidence="2">
    <location>
        <begin position="80"/>
        <end position="99"/>
    </location>
</feature>
<gene>
    <name evidence="4" type="ORF">CCMP2556_LOCUS33497</name>
</gene>
<feature type="compositionally biased region" description="Low complexity" evidence="2">
    <location>
        <begin position="1175"/>
        <end position="1188"/>
    </location>
</feature>
<feature type="compositionally biased region" description="Basic and acidic residues" evidence="2">
    <location>
        <begin position="1237"/>
        <end position="1246"/>
    </location>
</feature>
<dbReference type="InterPro" id="IPR036361">
    <property type="entry name" value="SAP_dom_sf"/>
</dbReference>
<feature type="region of interest" description="Disordered" evidence="2">
    <location>
        <begin position="372"/>
        <end position="393"/>
    </location>
</feature>
<feature type="region of interest" description="Disordered" evidence="2">
    <location>
        <begin position="296"/>
        <end position="342"/>
    </location>
</feature>
<sequence length="1724" mass="193633">MARLRADSVSLRAALPVVSRELQTAEGEETWELWNERFSHLDQDDDGSSAEVHGARLPPRDAEGWLDGYALNRRRFLGKDADEDASPADECPSAGEFPREDADEDAFQFETFVGAVDASMLNHMKHAEKEENPINDGNPQIRAQSERLYSLLTGLMKQRPLRLVRGVSNQNGLEAWRILTKDLQPRTRQRSLALVQALNKVQFDATKSVTEQLPQYDLLVREYERSSQTTYPDDLKIASVVAALPPNLRVHIQMALQDDTTFEDLRQRIELYEQVSQRWMSEGGLQLSVRPMAEVEDKGGPMEAGQTGHADGIGHYGDFDLTEGDSNEEQEASEAEDETSELTIFAVTEVAETYEAMDDEETFYDCEEELKDELKPPSMEETEAQTSGHRDDGEAKAMVEPMKICMIKNVVALEVPSVIMTIDSGADVSVAPERFYNLGVPGAGKPIEMIDAQGAKICSKGNRRLRLQAQTRDGEVVEFIEQFALGVGVTHPLLSFGRLLKQGWGLSKDDHDLFLEHPEKTVKIPARLERNSLVMDVKICAVRAEGDEPEELQVNAVSGGREEAVESGGDTRPPEHLATAATTESATAACEKGDKEDDDVTMELMPQVSNEGDPGQDESRSPGYTTEESGDIMVKGSSSEDGKVKEKLARWERWNFKFKEVKKEPVELSSPEEQVRPVRGAPRQLHGYISRELGLLERLPGWHALPNGIVVHSKPMASHFHDPSSSFGDEWCGRLTLAKMTDGSDQWEQLENLANYKDTPLPFRPLPHGPRTTLTFVAPGLIKDYFVVTSEVPVSQYPLLNGEPASWPEDEQEDQEGGEIPWLAAGGGERPEIAEDVHFVDPDELEVSIDELTFNKDNKLKDLQDMCRKLGLPTSGSKVKVLRRLQQYKHHEEEKIAYEIAQRLYSEQRREAIPVKTPKLPTKHEQELHQLTHLPFQAWCQQCVATRAKEDVRTDADTADRKDRGRNVISFDYGYTYTSGAAEEKQWGTALYVAESESKAVLCIPVQAKGSLKYNGKVALWGETVLFKDVTAFRNKGDPVYKKGLWMGKSAWSDSHICLTRSGAVEARSIRRLPDQFDGQMLVNSKGLPWQYSIQGILMKSRFAARQRQAEAVEDAEGNEMIEQEAKTVGEDVALGMYGHGPVLGQATPGFPLEGYPRTPGITPRPATPAPRTPARPAVAPATPGTTTQTWREKAKARPFPTTAEDESPSRKISRLPIPESMKGEPARNFMQDTEEVSPKRQKTAEAAKPATSAETERHAPGSSSVTTLPQGSLKRELFSLPWDAEDDEKLRMSPKKKVRAIQEEFPGGDDMLAEEILQSALNDVSEDEEGEGHAKERPPDVSEEELAALDDEACRHEERRLEQMGEKTNAKELRVTGVPTAINVSDIGAKILGKARMKGLKFLIKMVDGDNEKIGQQEFEEIHAKEELKKNTSKLAKAVGGNARIALVLALTMLQGGKASEVRETKEIQEEEAWWIRPLITLVCLAMVGALSLTRWLWEKGRQWFNGRRVHNGRNVEGEEPEEEQQPQQVEYETDIEKVNMQWQIVQLEVALAEKDEYLKEMTEEKDRMMHEYLRFADMNVNLRGQLEDLREENLGLTNRLLRRGGSHDEKEQEIQRLDEEIKQLKEVNVLLKARIDEMNQTSNSRLKESLDGVKFEMERKHWTMTHSGECYHEETCSRVANRATKAIRDLLLGILDHKSGPRISKEFFLDTLLKTQRVRMPT</sequence>
<feature type="compositionally biased region" description="Acidic residues" evidence="2">
    <location>
        <begin position="320"/>
        <end position="340"/>
    </location>
</feature>
<feature type="domain" description="SAP" evidence="3">
    <location>
        <begin position="855"/>
        <end position="889"/>
    </location>
</feature>
<dbReference type="PROSITE" id="PS50800">
    <property type="entry name" value="SAP"/>
    <property type="match status" value="1"/>
</dbReference>
<organism evidence="4 5">
    <name type="scientific">Durusdinium trenchii</name>
    <dbReference type="NCBI Taxonomy" id="1381693"/>
    <lineage>
        <taxon>Eukaryota</taxon>
        <taxon>Sar</taxon>
        <taxon>Alveolata</taxon>
        <taxon>Dinophyceae</taxon>
        <taxon>Suessiales</taxon>
        <taxon>Symbiodiniaceae</taxon>
        <taxon>Durusdinium</taxon>
    </lineage>
</organism>
<keyword evidence="5" id="KW-1185">Reference proteome</keyword>
<feature type="compositionally biased region" description="Low complexity" evidence="2">
    <location>
        <begin position="578"/>
        <end position="589"/>
    </location>
</feature>
<dbReference type="Proteomes" id="UP001642484">
    <property type="component" value="Unassembled WGS sequence"/>
</dbReference>
<evidence type="ECO:0000313" key="4">
    <source>
        <dbReference type="EMBL" id="CAK9068208.1"/>
    </source>
</evidence>
<feature type="compositionally biased region" description="Polar residues" evidence="2">
    <location>
        <begin position="1262"/>
        <end position="1271"/>
    </location>
</feature>
<evidence type="ECO:0000256" key="2">
    <source>
        <dbReference type="SAM" id="MobiDB-lite"/>
    </source>
</evidence>
<accession>A0ABP0NXW1</accession>
<proteinExistence type="predicted"/>
<dbReference type="Gene3D" id="1.10.720.30">
    <property type="entry name" value="SAP domain"/>
    <property type="match status" value="1"/>
</dbReference>
<evidence type="ECO:0000259" key="3">
    <source>
        <dbReference type="PROSITE" id="PS50800"/>
    </source>
</evidence>
<feature type="region of interest" description="Disordered" evidence="2">
    <location>
        <begin position="1149"/>
        <end position="1271"/>
    </location>
</feature>
<reference evidence="4 5" key="1">
    <citation type="submission" date="2024-02" db="EMBL/GenBank/DDBJ databases">
        <authorList>
            <person name="Chen Y."/>
            <person name="Shah S."/>
            <person name="Dougan E. K."/>
            <person name="Thang M."/>
            <person name="Chan C."/>
        </authorList>
    </citation>
    <scope>NUCLEOTIDE SEQUENCE [LARGE SCALE GENOMIC DNA]</scope>
</reference>
<feature type="compositionally biased region" description="Basic and acidic residues" evidence="2">
    <location>
        <begin position="1332"/>
        <end position="1341"/>
    </location>
</feature>
<feature type="coiled-coil region" evidence="1">
    <location>
        <begin position="1546"/>
        <end position="1643"/>
    </location>
</feature>
<evidence type="ECO:0000313" key="5">
    <source>
        <dbReference type="Proteomes" id="UP001642484"/>
    </source>
</evidence>
<protein>
    <recommendedName>
        <fullName evidence="3">SAP domain-containing protein</fullName>
    </recommendedName>
</protein>
<evidence type="ECO:0000256" key="1">
    <source>
        <dbReference type="SAM" id="Coils"/>
    </source>
</evidence>
<dbReference type="InterPro" id="IPR003034">
    <property type="entry name" value="SAP_dom"/>
</dbReference>
<comment type="caution">
    <text evidence="4">The sequence shown here is derived from an EMBL/GenBank/DDBJ whole genome shotgun (WGS) entry which is preliminary data.</text>
</comment>
<name>A0ABP0NXW1_9DINO</name>